<reference evidence="9 10" key="1">
    <citation type="submission" date="2024-07" db="EMBL/GenBank/DDBJ databases">
        <title>Draft sequence of the Neodothiora populina.</title>
        <authorList>
            <person name="Drown D.D."/>
            <person name="Schuette U.S."/>
            <person name="Buechlein A.B."/>
            <person name="Rusch D.R."/>
            <person name="Winton L.W."/>
            <person name="Adams G.A."/>
        </authorList>
    </citation>
    <scope>NUCLEOTIDE SEQUENCE [LARGE SCALE GENOMIC DNA]</scope>
    <source>
        <strain evidence="9 10">CPC 39397</strain>
    </source>
</reference>
<name>A0ABR3PD74_9PEZI</name>
<dbReference type="EMBL" id="JBFMKM010000009">
    <property type="protein sequence ID" value="KAL1304107.1"/>
    <property type="molecule type" value="Genomic_DNA"/>
</dbReference>
<dbReference type="InterPro" id="IPR050301">
    <property type="entry name" value="NTE"/>
</dbReference>
<proteinExistence type="inferred from homology"/>
<evidence type="ECO:0000313" key="9">
    <source>
        <dbReference type="EMBL" id="KAL1304107.1"/>
    </source>
</evidence>
<feature type="region of interest" description="Disordered" evidence="7">
    <location>
        <begin position="15"/>
        <end position="54"/>
    </location>
</feature>
<feature type="domain" description="PNPLA" evidence="8">
    <location>
        <begin position="261"/>
        <end position="458"/>
    </location>
</feature>
<dbReference type="Proteomes" id="UP001562354">
    <property type="component" value="Unassembled WGS sequence"/>
</dbReference>
<feature type="active site" description="Proton acceptor" evidence="5">
    <location>
        <position position="445"/>
    </location>
</feature>
<comment type="similarity">
    <text evidence="6">Belongs to the PLPL family.</text>
</comment>
<keyword evidence="2 5" id="KW-0378">Hydrolase</keyword>
<comment type="function">
    <text evidence="6">Lipid hydrolase.</text>
</comment>
<gene>
    <name evidence="9" type="ORF">AAFC00_000539</name>
</gene>
<dbReference type="InterPro" id="IPR002641">
    <property type="entry name" value="PNPLA_dom"/>
</dbReference>
<dbReference type="InterPro" id="IPR021771">
    <property type="entry name" value="Triacylglycerol_lipase_N"/>
</dbReference>
<keyword evidence="4 5" id="KW-0443">Lipid metabolism</keyword>
<evidence type="ECO:0000256" key="4">
    <source>
        <dbReference type="ARBA" id="ARBA00023098"/>
    </source>
</evidence>
<evidence type="ECO:0000256" key="1">
    <source>
        <dbReference type="ARBA" id="ARBA00002682"/>
    </source>
</evidence>
<feature type="region of interest" description="Disordered" evidence="7">
    <location>
        <begin position="627"/>
        <end position="663"/>
    </location>
</feature>
<accession>A0ABR3PD74</accession>
<feature type="region of interest" description="Disordered" evidence="7">
    <location>
        <begin position="67"/>
        <end position="90"/>
    </location>
</feature>
<dbReference type="GeneID" id="95974242"/>
<dbReference type="InterPro" id="IPR016035">
    <property type="entry name" value="Acyl_Trfase/lysoPLipase"/>
</dbReference>
<evidence type="ECO:0000256" key="6">
    <source>
        <dbReference type="RuleBase" id="RU362055"/>
    </source>
</evidence>
<evidence type="ECO:0000259" key="8">
    <source>
        <dbReference type="PROSITE" id="PS51635"/>
    </source>
</evidence>
<dbReference type="PROSITE" id="PS51635">
    <property type="entry name" value="PNPLA"/>
    <property type="match status" value="1"/>
</dbReference>
<feature type="compositionally biased region" description="Low complexity" evidence="7">
    <location>
        <begin position="23"/>
        <end position="52"/>
    </location>
</feature>
<comment type="function">
    <text evidence="1">Probable lipid hydrolase.</text>
</comment>
<feature type="compositionally biased region" description="Low complexity" evidence="7">
    <location>
        <begin position="754"/>
        <end position="776"/>
    </location>
</feature>
<comment type="caution">
    <text evidence="9">The sequence shown here is derived from an EMBL/GenBank/DDBJ whole genome shotgun (WGS) entry which is preliminary data.</text>
</comment>
<dbReference type="SUPFAM" id="SSF52151">
    <property type="entry name" value="FabD/lysophospholipase-like"/>
    <property type="match status" value="1"/>
</dbReference>
<dbReference type="PANTHER" id="PTHR14226:SF10">
    <property type="entry name" value="TRIACYLGLYCEROL LIPASE 4-RELATED"/>
    <property type="match status" value="1"/>
</dbReference>
<protein>
    <recommendedName>
        <fullName evidence="6">Patatin-like phospholipase domain-containing protein</fullName>
        <ecNumber evidence="6">3.1.1.-</ecNumber>
    </recommendedName>
</protein>
<comment type="caution">
    <text evidence="5">Lacks conserved residue(s) required for the propagation of feature annotation.</text>
</comment>
<feature type="short sequence motif" description="GXGXXG" evidence="5">
    <location>
        <begin position="265"/>
        <end position="270"/>
    </location>
</feature>
<comment type="subcellular location">
    <subcellularLocation>
        <location evidence="6">Membrane</location>
        <topology evidence="6">Single-pass membrane protein</topology>
    </subcellularLocation>
</comment>
<evidence type="ECO:0000256" key="2">
    <source>
        <dbReference type="ARBA" id="ARBA00022801"/>
    </source>
</evidence>
<feature type="compositionally biased region" description="Basic residues" evidence="7">
    <location>
        <begin position="635"/>
        <end position="644"/>
    </location>
</feature>
<dbReference type="Pfam" id="PF01734">
    <property type="entry name" value="Patatin"/>
    <property type="match status" value="1"/>
</dbReference>
<dbReference type="EC" id="3.1.1.-" evidence="6"/>
<feature type="region of interest" description="Disordered" evidence="7">
    <location>
        <begin position="682"/>
        <end position="785"/>
    </location>
</feature>
<keyword evidence="10" id="KW-1185">Reference proteome</keyword>
<evidence type="ECO:0000256" key="5">
    <source>
        <dbReference type="PROSITE-ProRule" id="PRU01161"/>
    </source>
</evidence>
<evidence type="ECO:0000256" key="7">
    <source>
        <dbReference type="SAM" id="MobiDB-lite"/>
    </source>
</evidence>
<dbReference type="Gene3D" id="3.40.1090.10">
    <property type="entry name" value="Cytosolic phospholipase A2 catalytic domain"/>
    <property type="match status" value="2"/>
</dbReference>
<dbReference type="CDD" id="cd07230">
    <property type="entry name" value="Pat_TGL4-5_like"/>
    <property type="match status" value="1"/>
</dbReference>
<sequence length="841" mass="91978">MDFLLRDVYLPGLAHEGRLNDNSTLSASSSSTVATRPSHNSHGSNNTTSNSTILPQPASLLKLLRGPQTSRNSAAGASQPQGTRASTAIGSGSWLGSERLDASAIDGPGTDNEWQKQVLRLKVQQAKCYADWLAASSELDVLENNNAWKNEEESTEYNAPLVRARMEQLEEARINCDASRMLFLVRTTLTRNLGGMGDICLYKHSRVGTKARIEAYIEAALDTLEAVVDLSSPSKTRPSLDTRDVYEQLLRTRQAFGRSALLLSGGGTLGMNHIGVAKSLFEAQLLPRIVSGASAGSIVAAVLCTRTDDEIPQLLRDFCYGDLDVFEKDGEDEGVWKKAFRFLTDGALFDISNLIRVMRDLLGDLTFQEAYNRTRRILNICVSTASLYELPRLLNYVTAPNVMIWSAVATSCSVPFIFSPAQLLAKDPRTGEEVPWDHSPQRWIDGSVDNDLPMTRLAEMFNVNHFIVSQVNPHVVPFLDKDDTFPTSAPDRVVKPLAPSSTWLRTLAELAKGEALHRMQVLAELGVMPTTMSKVRSVLSQRYSGDITILPEVSYAQFPKVLRNPTTDFMIGAMLSGERATWPKLSQVRNHCAIELALDGAVQRVRTRLVFSPSQIDLRLSAFARSDVPNLSGPGKRRQKKRRASHDSSPPPDPRLFLTVPRGSRPYSASMHDRFAIKLAGSEAGSASSGIETGPSSTADDVEYSEDIPSSSSLDSPPSPRPQITLWPTSRLLFPSVSQPSTPSAAPRGFSHFTSLSPQAPASSTASSTTSQTGPSEPEKKYKQMFHRSRLGESPTIRPELVDATAESAAFDEDISGTRGMVHRKRSLSTGLKGIWPPKAR</sequence>
<feature type="short sequence motif" description="GXSXG" evidence="5">
    <location>
        <begin position="292"/>
        <end position="296"/>
    </location>
</feature>
<dbReference type="RefSeq" id="XP_069200382.1">
    <property type="nucleotide sequence ID" value="XM_069345261.1"/>
</dbReference>
<dbReference type="PANTHER" id="PTHR14226">
    <property type="entry name" value="NEUROPATHY TARGET ESTERASE/SWISS CHEESE D.MELANOGASTER"/>
    <property type="match status" value="1"/>
</dbReference>
<organism evidence="9 10">
    <name type="scientific">Neodothiora populina</name>
    <dbReference type="NCBI Taxonomy" id="2781224"/>
    <lineage>
        <taxon>Eukaryota</taxon>
        <taxon>Fungi</taxon>
        <taxon>Dikarya</taxon>
        <taxon>Ascomycota</taxon>
        <taxon>Pezizomycotina</taxon>
        <taxon>Dothideomycetes</taxon>
        <taxon>Dothideomycetidae</taxon>
        <taxon>Dothideales</taxon>
        <taxon>Dothioraceae</taxon>
        <taxon>Neodothiora</taxon>
    </lineage>
</organism>
<dbReference type="Pfam" id="PF11815">
    <property type="entry name" value="DUF3336"/>
    <property type="match status" value="1"/>
</dbReference>
<evidence type="ECO:0000256" key="3">
    <source>
        <dbReference type="ARBA" id="ARBA00022963"/>
    </source>
</evidence>
<feature type="active site" description="Nucleophile" evidence="5">
    <location>
        <position position="294"/>
    </location>
</feature>
<evidence type="ECO:0000313" key="10">
    <source>
        <dbReference type="Proteomes" id="UP001562354"/>
    </source>
</evidence>
<keyword evidence="3 5" id="KW-0442">Lipid degradation</keyword>